<gene>
    <name evidence="2" type="ORF">BK022_14240</name>
</gene>
<proteinExistence type="predicted"/>
<name>A0A1S1P4D5_METEX</name>
<accession>A0A1S1P4D5</accession>
<dbReference type="InterPro" id="IPR018728">
    <property type="entry name" value="DUF2268"/>
</dbReference>
<dbReference type="Pfam" id="PF10026">
    <property type="entry name" value="DUF2268"/>
    <property type="match status" value="1"/>
</dbReference>
<reference evidence="2 3" key="1">
    <citation type="submission" date="2016-10" db="EMBL/GenBank/DDBJ databases">
        <title>Draft genome sequence of Methylobacterium extorquens CP3, a seed endophyte of Crotalaria pumila with plant growth-promoting and metal tolerance properties.</title>
        <authorList>
            <person name="Sanchez-Lopez A.S."/>
            <person name="Van Hamme J.D."/>
            <person name="Thijs S."/>
            <person name="Mcammond B.M."/>
            <person name="Stevens V."/>
            <person name="Gonzalez-Chavez M.D.C."/>
            <person name="Vangronsveld J."/>
        </authorList>
    </citation>
    <scope>NUCLEOTIDE SEQUENCE [LARGE SCALE GENOMIC DNA]</scope>
    <source>
        <strain evidence="2 3">CP3</strain>
    </source>
</reference>
<dbReference type="EMBL" id="MNAO01000162">
    <property type="protein sequence ID" value="OHV16121.1"/>
    <property type="molecule type" value="Genomic_DNA"/>
</dbReference>
<comment type="caution">
    <text evidence="2">The sequence shown here is derived from an EMBL/GenBank/DDBJ whole genome shotgun (WGS) entry which is preliminary data.</text>
</comment>
<protein>
    <recommendedName>
        <fullName evidence="1">DUF2268 domain-containing protein</fullName>
    </recommendedName>
</protein>
<sequence>MDWQVHWLEAEGDLAPWRERIAAEIEVARTAVAGVLPPFRLDILVERVTGAVIPEVGTAGRAYRPSLCGLTVDPLNPNFAASLDTGDIRRTIAHEVHHCRRFAGPGYGRTLGEAIVSEGLAGQFAGTLFAAPPEPWECALDDAALRAHLPSAAEFQAPNHDHAGWFFGAGGRHPRWLGYTLGYRIVGDWLAANPEPDGATWVNVPADVVLAASPWSAAA</sequence>
<evidence type="ECO:0000313" key="3">
    <source>
        <dbReference type="Proteomes" id="UP000180215"/>
    </source>
</evidence>
<feature type="domain" description="DUF2268" evidence="1">
    <location>
        <begin position="83"/>
        <end position="210"/>
    </location>
</feature>
<dbReference type="Proteomes" id="UP000180215">
    <property type="component" value="Unassembled WGS sequence"/>
</dbReference>
<dbReference type="AlphaFoldDB" id="A0A1S1P4D5"/>
<evidence type="ECO:0000259" key="1">
    <source>
        <dbReference type="Pfam" id="PF10026"/>
    </source>
</evidence>
<organism evidence="2 3">
    <name type="scientific">Methylorubrum extorquens</name>
    <name type="common">Methylobacterium dichloromethanicum</name>
    <name type="synonym">Methylobacterium extorquens</name>
    <dbReference type="NCBI Taxonomy" id="408"/>
    <lineage>
        <taxon>Bacteria</taxon>
        <taxon>Pseudomonadati</taxon>
        <taxon>Pseudomonadota</taxon>
        <taxon>Alphaproteobacteria</taxon>
        <taxon>Hyphomicrobiales</taxon>
        <taxon>Methylobacteriaceae</taxon>
        <taxon>Methylorubrum</taxon>
    </lineage>
</organism>
<evidence type="ECO:0000313" key="2">
    <source>
        <dbReference type="EMBL" id="OHV16121.1"/>
    </source>
</evidence>